<keyword evidence="3" id="KW-1185">Reference proteome</keyword>
<protein>
    <submittedName>
        <fullName evidence="2">Uncharacterized protein</fullName>
    </submittedName>
</protein>
<organism evidence="2 3">
    <name type="scientific">Canavalia gladiata</name>
    <name type="common">Sword bean</name>
    <name type="synonym">Dolichos gladiatus</name>
    <dbReference type="NCBI Taxonomy" id="3824"/>
    <lineage>
        <taxon>Eukaryota</taxon>
        <taxon>Viridiplantae</taxon>
        <taxon>Streptophyta</taxon>
        <taxon>Embryophyta</taxon>
        <taxon>Tracheophyta</taxon>
        <taxon>Spermatophyta</taxon>
        <taxon>Magnoliopsida</taxon>
        <taxon>eudicotyledons</taxon>
        <taxon>Gunneridae</taxon>
        <taxon>Pentapetalae</taxon>
        <taxon>rosids</taxon>
        <taxon>fabids</taxon>
        <taxon>Fabales</taxon>
        <taxon>Fabaceae</taxon>
        <taxon>Papilionoideae</taxon>
        <taxon>50 kb inversion clade</taxon>
        <taxon>NPAAA clade</taxon>
        <taxon>indigoferoid/millettioid clade</taxon>
        <taxon>Phaseoleae</taxon>
        <taxon>Canavalia</taxon>
    </lineage>
</organism>
<proteinExistence type="predicted"/>
<sequence length="130" mass="14797">MYTMLIPAPRVLSQFGVVTKTTRPKHRIRSIGLVRPIPTSSHMKPCVRYLWNNHKEWAAHTPDSMRMESTETSKTTLLPSPGKRVRRGRRCYVVENPCDGTLLPLVRTHQDGFDMITGRHNPVDEACTSS</sequence>
<gene>
    <name evidence="2" type="ORF">VNO77_03801</name>
</gene>
<dbReference type="Proteomes" id="UP001367508">
    <property type="component" value="Unassembled WGS sequence"/>
</dbReference>
<evidence type="ECO:0000256" key="1">
    <source>
        <dbReference type="SAM" id="MobiDB-lite"/>
    </source>
</evidence>
<evidence type="ECO:0000313" key="3">
    <source>
        <dbReference type="Proteomes" id="UP001367508"/>
    </source>
</evidence>
<dbReference type="AlphaFoldDB" id="A0AAN9N0H8"/>
<comment type="caution">
    <text evidence="2">The sequence shown here is derived from an EMBL/GenBank/DDBJ whole genome shotgun (WGS) entry which is preliminary data.</text>
</comment>
<accession>A0AAN9N0H8</accession>
<dbReference type="EMBL" id="JAYMYQ010000001">
    <property type="protein sequence ID" value="KAK7361723.1"/>
    <property type="molecule type" value="Genomic_DNA"/>
</dbReference>
<reference evidence="2 3" key="1">
    <citation type="submission" date="2024-01" db="EMBL/GenBank/DDBJ databases">
        <title>The genomes of 5 underutilized Papilionoideae crops provide insights into root nodulation and disease resistanc.</title>
        <authorList>
            <person name="Jiang F."/>
        </authorList>
    </citation>
    <scope>NUCLEOTIDE SEQUENCE [LARGE SCALE GENOMIC DNA]</scope>
    <source>
        <strain evidence="2">LVBAO_FW01</strain>
        <tissue evidence="2">Leaves</tissue>
    </source>
</reference>
<evidence type="ECO:0000313" key="2">
    <source>
        <dbReference type="EMBL" id="KAK7361723.1"/>
    </source>
</evidence>
<name>A0AAN9N0H8_CANGL</name>
<feature type="region of interest" description="Disordered" evidence="1">
    <location>
        <begin position="63"/>
        <end position="82"/>
    </location>
</feature>